<evidence type="ECO:0000313" key="10">
    <source>
        <dbReference type="EMBL" id="SNV81317.1"/>
    </source>
</evidence>
<protein>
    <submittedName>
        <fullName evidence="10">SmaPI</fullName>
    </submittedName>
</protein>
<organism evidence="10 11">
    <name type="scientific">Serratia ficaria</name>
    <dbReference type="NCBI Taxonomy" id="61651"/>
    <lineage>
        <taxon>Bacteria</taxon>
        <taxon>Pseudomonadati</taxon>
        <taxon>Pseudomonadota</taxon>
        <taxon>Gammaproteobacteria</taxon>
        <taxon>Enterobacterales</taxon>
        <taxon>Yersiniaceae</taxon>
        <taxon>Serratia</taxon>
    </lineage>
</organism>
<dbReference type="GeneID" id="75025381"/>
<evidence type="ECO:0000256" key="3">
    <source>
        <dbReference type="ARBA" id="ARBA00022608"/>
    </source>
</evidence>
<keyword evidence="6" id="KW-0574">Periplasm</keyword>
<evidence type="ECO:0000256" key="6">
    <source>
        <dbReference type="ARBA" id="ARBA00022764"/>
    </source>
</evidence>
<evidence type="ECO:0000256" key="8">
    <source>
        <dbReference type="SAM" id="SignalP"/>
    </source>
</evidence>
<feature type="signal peptide" evidence="8">
    <location>
        <begin position="1"/>
        <end position="23"/>
    </location>
</feature>
<keyword evidence="4" id="KW-0646">Protease inhibitor</keyword>
<evidence type="ECO:0000259" key="9">
    <source>
        <dbReference type="Pfam" id="PF02974"/>
    </source>
</evidence>
<dbReference type="STRING" id="1411141.GCA_001590885_03466"/>
<dbReference type="EMBL" id="LT906479">
    <property type="protein sequence ID" value="SNV81317.1"/>
    <property type="molecule type" value="Genomic_DNA"/>
</dbReference>
<evidence type="ECO:0000256" key="4">
    <source>
        <dbReference type="ARBA" id="ARBA00022690"/>
    </source>
</evidence>
<dbReference type="GO" id="GO:0042597">
    <property type="term" value="C:periplasmic space"/>
    <property type="evidence" value="ECO:0007669"/>
    <property type="project" value="UniProtKB-SubCell"/>
</dbReference>
<dbReference type="Gene3D" id="2.40.128.10">
    <property type="match status" value="1"/>
</dbReference>
<dbReference type="InterPro" id="IPR021140">
    <property type="entry name" value="Inh/Omp19"/>
</dbReference>
<dbReference type="Proteomes" id="UP000215134">
    <property type="component" value="Chromosome 1"/>
</dbReference>
<evidence type="ECO:0000256" key="1">
    <source>
        <dbReference type="ARBA" id="ARBA00004418"/>
    </source>
</evidence>
<sequence>MKNTLARTAMTAGGMMVTGAVMASSLVLPTAQSLAGQWQVADRERQCRIEFLASEQSAANGYRLVDRQRCLNKLFAAEVVGWRPAPDGIALLQADGSTLAFFSRDGEVYRNRLGADDGLTLKALA</sequence>
<accession>A0A240AD52</accession>
<reference evidence="10 11" key="1">
    <citation type="submission" date="2017-06" db="EMBL/GenBank/DDBJ databases">
        <authorList>
            <consortium name="Pathogen Informatics"/>
        </authorList>
    </citation>
    <scope>NUCLEOTIDE SEQUENCE [LARGE SCALE GENOMIC DNA]</scope>
    <source>
        <strain evidence="10 11">NCTC12148</strain>
    </source>
</reference>
<dbReference type="Pfam" id="PF02974">
    <property type="entry name" value="Inh"/>
    <property type="match status" value="1"/>
</dbReference>
<name>A0A240AD52_SERFI</name>
<keyword evidence="11" id="KW-1185">Reference proteome</keyword>
<dbReference type="AlphaFoldDB" id="A0A240AD52"/>
<evidence type="ECO:0000313" key="11">
    <source>
        <dbReference type="Proteomes" id="UP000215134"/>
    </source>
</evidence>
<gene>
    <name evidence="10" type="primary">inh_1</name>
    <name evidence="10" type="ORF">SAMEA4384070_00188</name>
</gene>
<proteinExistence type="inferred from homology"/>
<comment type="similarity">
    <text evidence="2">Belongs to the protease inhibitor I38 family.</text>
</comment>
<evidence type="ECO:0000256" key="7">
    <source>
        <dbReference type="ARBA" id="ARBA00023215"/>
    </source>
</evidence>
<feature type="chain" id="PRO_5011240999" evidence="8">
    <location>
        <begin position="24"/>
        <end position="125"/>
    </location>
</feature>
<dbReference type="OrthoDB" id="6996810at2"/>
<evidence type="ECO:0000256" key="5">
    <source>
        <dbReference type="ARBA" id="ARBA00022729"/>
    </source>
</evidence>
<dbReference type="InterPro" id="IPR022815">
    <property type="entry name" value="Inh"/>
</dbReference>
<dbReference type="SUPFAM" id="SSF50882">
    <property type="entry name" value="beta-Barrel protease inhibitors"/>
    <property type="match status" value="1"/>
</dbReference>
<keyword evidence="7" id="KW-0481">Metalloenzyme inhibitor</keyword>
<dbReference type="RefSeq" id="WP_061798790.1">
    <property type="nucleotide sequence ID" value="NZ_CAMIQD010000005.1"/>
</dbReference>
<dbReference type="PRINTS" id="PR01274">
    <property type="entry name" value="MPTASEINHBTR"/>
</dbReference>
<keyword evidence="3" id="KW-0483">Metalloprotease inhibitor</keyword>
<comment type="subcellular location">
    <subcellularLocation>
        <location evidence="1">Periplasm</location>
    </subcellularLocation>
</comment>
<dbReference type="GO" id="GO:0008191">
    <property type="term" value="F:metalloendopeptidase inhibitor activity"/>
    <property type="evidence" value="ECO:0007669"/>
    <property type="project" value="InterPro"/>
</dbReference>
<evidence type="ECO:0000256" key="2">
    <source>
        <dbReference type="ARBA" id="ARBA00006813"/>
    </source>
</evidence>
<dbReference type="KEGG" id="sfj:SAMEA4384070_0188"/>
<keyword evidence="5 8" id="KW-0732">Signal</keyword>
<feature type="domain" description="Alkaline proteinase inhibitor/ Outer membrane lipoprotein Omp19" evidence="9">
    <location>
        <begin position="29"/>
        <end position="121"/>
    </location>
</feature>
<dbReference type="InterPro" id="IPR016085">
    <property type="entry name" value="Protease_inh_B-barrel_dom"/>
</dbReference>